<dbReference type="EMBL" id="MTKT01002229">
    <property type="protein sequence ID" value="OWM80470.1"/>
    <property type="molecule type" value="Genomic_DNA"/>
</dbReference>
<comment type="similarity">
    <text evidence="1">Belongs to the ARG7 family.</text>
</comment>
<evidence type="ECO:0000313" key="4">
    <source>
        <dbReference type="EMBL" id="OWM80470.1"/>
    </source>
</evidence>
<dbReference type="PANTHER" id="PTHR31175">
    <property type="entry name" value="AUXIN-RESPONSIVE FAMILY PROTEIN"/>
    <property type="match status" value="1"/>
</dbReference>
<protein>
    <recommendedName>
        <fullName evidence="6">Auxin-responsive protein SAUR68-like</fullName>
    </recommendedName>
</protein>
<dbReference type="InterPro" id="IPR003676">
    <property type="entry name" value="SAUR_fam"/>
</dbReference>
<evidence type="ECO:0000256" key="2">
    <source>
        <dbReference type="ARBA" id="ARBA00022473"/>
    </source>
</evidence>
<name>A0A218X721_PUNGR</name>
<evidence type="ECO:0000313" key="5">
    <source>
        <dbReference type="Proteomes" id="UP000197138"/>
    </source>
</evidence>
<reference evidence="5" key="1">
    <citation type="journal article" date="2017" name="Plant J.">
        <title>The pomegranate (Punica granatum L.) genome and the genomics of punicalagin biosynthesis.</title>
        <authorList>
            <person name="Qin G."/>
            <person name="Xu C."/>
            <person name="Ming R."/>
            <person name="Tang H."/>
            <person name="Guyot R."/>
            <person name="Kramer E.M."/>
            <person name="Hu Y."/>
            <person name="Yi X."/>
            <person name="Qi Y."/>
            <person name="Xu X."/>
            <person name="Gao Z."/>
            <person name="Pan H."/>
            <person name="Jian J."/>
            <person name="Tian Y."/>
            <person name="Yue Z."/>
            <person name="Xu Y."/>
        </authorList>
    </citation>
    <scope>NUCLEOTIDE SEQUENCE [LARGE SCALE GENOMIC DNA]</scope>
    <source>
        <strain evidence="5">cv. Dabenzi</strain>
    </source>
</reference>
<dbReference type="AlphaFoldDB" id="A0A218X721"/>
<keyword evidence="3" id="KW-0341">Growth regulation</keyword>
<organism evidence="4 5">
    <name type="scientific">Punica granatum</name>
    <name type="common">Pomegranate</name>
    <dbReference type="NCBI Taxonomy" id="22663"/>
    <lineage>
        <taxon>Eukaryota</taxon>
        <taxon>Viridiplantae</taxon>
        <taxon>Streptophyta</taxon>
        <taxon>Embryophyta</taxon>
        <taxon>Tracheophyta</taxon>
        <taxon>Spermatophyta</taxon>
        <taxon>Magnoliopsida</taxon>
        <taxon>eudicotyledons</taxon>
        <taxon>Gunneridae</taxon>
        <taxon>Pentapetalae</taxon>
        <taxon>rosids</taxon>
        <taxon>malvids</taxon>
        <taxon>Myrtales</taxon>
        <taxon>Lythraceae</taxon>
        <taxon>Punica</taxon>
    </lineage>
</organism>
<sequence>MISPWKLIKLARKWQKVAVLGRRRISLLKPQGSEAHPTSSEAPPVAENGHFVVHTADQKRFEFPIKYLNNCIIRELLRLSEEEFGLPRDGPITLPCDANSMEHVILLIRGKKGNDLQIYDLIFSIPTAGCSSCSTHLRHVGQQLLACS</sequence>
<proteinExistence type="inferred from homology"/>
<accession>A0A218X721</accession>
<gene>
    <name evidence="4" type="ORF">CDL15_Pgr019750</name>
</gene>
<dbReference type="Proteomes" id="UP000197138">
    <property type="component" value="Unassembled WGS sequence"/>
</dbReference>
<evidence type="ECO:0000256" key="1">
    <source>
        <dbReference type="ARBA" id="ARBA00006974"/>
    </source>
</evidence>
<dbReference type="GO" id="GO:0009733">
    <property type="term" value="P:response to auxin"/>
    <property type="evidence" value="ECO:0007669"/>
    <property type="project" value="InterPro"/>
</dbReference>
<keyword evidence="2" id="KW-0217">Developmental protein</keyword>
<evidence type="ECO:0000256" key="3">
    <source>
        <dbReference type="ARBA" id="ARBA00022604"/>
    </source>
</evidence>
<comment type="caution">
    <text evidence="4">The sequence shown here is derived from an EMBL/GenBank/DDBJ whole genome shotgun (WGS) entry which is preliminary data.</text>
</comment>
<dbReference type="Pfam" id="PF02519">
    <property type="entry name" value="Auxin_inducible"/>
    <property type="match status" value="1"/>
</dbReference>
<evidence type="ECO:0008006" key="6">
    <source>
        <dbReference type="Google" id="ProtNLM"/>
    </source>
</evidence>